<protein>
    <recommendedName>
        <fullName evidence="5">AMP-dependent synthetase/ligase domain-containing protein</fullName>
    </recommendedName>
</protein>
<feature type="non-terminal residue" evidence="6">
    <location>
        <position position="152"/>
    </location>
</feature>
<keyword evidence="4" id="KW-0067">ATP-binding</keyword>
<keyword evidence="3" id="KW-0547">Nucleotide-binding</keyword>
<dbReference type="PANTHER" id="PTHR43107">
    <property type="entry name" value="LONG-CHAIN FATTY ACID TRANSPORT PROTEIN"/>
    <property type="match status" value="1"/>
</dbReference>
<dbReference type="AlphaFoldDB" id="X1AFY8"/>
<evidence type="ECO:0000256" key="3">
    <source>
        <dbReference type="ARBA" id="ARBA00022741"/>
    </source>
</evidence>
<dbReference type="GO" id="GO:0005886">
    <property type="term" value="C:plasma membrane"/>
    <property type="evidence" value="ECO:0007669"/>
    <property type="project" value="TreeGrafter"/>
</dbReference>
<dbReference type="InterPro" id="IPR000873">
    <property type="entry name" value="AMP-dep_synth/lig_dom"/>
</dbReference>
<evidence type="ECO:0000256" key="1">
    <source>
        <dbReference type="ARBA" id="ARBA00006432"/>
    </source>
</evidence>
<dbReference type="GO" id="GO:0005324">
    <property type="term" value="F:long-chain fatty acid transmembrane transporter activity"/>
    <property type="evidence" value="ECO:0007669"/>
    <property type="project" value="TreeGrafter"/>
</dbReference>
<comment type="caution">
    <text evidence="6">The sequence shown here is derived from an EMBL/GenBank/DDBJ whole genome shotgun (WGS) entry which is preliminary data.</text>
</comment>
<comment type="similarity">
    <text evidence="1">Belongs to the ATP-dependent AMP-binding enzyme family.</text>
</comment>
<keyword evidence="2" id="KW-0436">Ligase</keyword>
<evidence type="ECO:0000313" key="6">
    <source>
        <dbReference type="EMBL" id="GAG68702.1"/>
    </source>
</evidence>
<dbReference type="SUPFAM" id="SSF56801">
    <property type="entry name" value="Acetyl-CoA synthetase-like"/>
    <property type="match status" value="1"/>
</dbReference>
<sequence length="152" mass="17436">DTFTDIVRKKAERVGDKVYLTYVRDFDKGIDEKYTYRDMHLQSNRLSNGFTKLGLKSGDGISVYQINSPEFLFTLFAAWKMGCYVVLVNTGLRGDGLQYIVDHSDSNTFLTHWSLLDNYLKIKEELPKIKNVLVDMNEAPVDFKLPEGILSL</sequence>
<accession>X1AFY8</accession>
<feature type="non-terminal residue" evidence="6">
    <location>
        <position position="1"/>
    </location>
</feature>
<gene>
    <name evidence="6" type="ORF">S01H4_12926</name>
</gene>
<name>X1AFY8_9ZZZZ</name>
<dbReference type="Pfam" id="PF00501">
    <property type="entry name" value="AMP-binding"/>
    <property type="match status" value="1"/>
</dbReference>
<dbReference type="Gene3D" id="3.40.50.980">
    <property type="match status" value="1"/>
</dbReference>
<dbReference type="GO" id="GO:0004467">
    <property type="term" value="F:long-chain fatty acid-CoA ligase activity"/>
    <property type="evidence" value="ECO:0007669"/>
    <property type="project" value="TreeGrafter"/>
</dbReference>
<dbReference type="EMBL" id="BART01005651">
    <property type="protein sequence ID" value="GAG68702.1"/>
    <property type="molecule type" value="Genomic_DNA"/>
</dbReference>
<reference evidence="6" key="1">
    <citation type="journal article" date="2014" name="Front. Microbiol.">
        <title>High frequency of phylogenetically diverse reductive dehalogenase-homologous genes in deep subseafloor sedimentary metagenomes.</title>
        <authorList>
            <person name="Kawai M."/>
            <person name="Futagami T."/>
            <person name="Toyoda A."/>
            <person name="Takaki Y."/>
            <person name="Nishi S."/>
            <person name="Hori S."/>
            <person name="Arai W."/>
            <person name="Tsubouchi T."/>
            <person name="Morono Y."/>
            <person name="Uchiyama I."/>
            <person name="Ito T."/>
            <person name="Fujiyama A."/>
            <person name="Inagaki F."/>
            <person name="Takami H."/>
        </authorList>
    </citation>
    <scope>NUCLEOTIDE SEQUENCE</scope>
    <source>
        <strain evidence="6">Expedition CK06-06</strain>
    </source>
</reference>
<feature type="domain" description="AMP-dependent synthetase/ligase" evidence="5">
    <location>
        <begin position="8"/>
        <end position="136"/>
    </location>
</feature>
<dbReference type="PANTHER" id="PTHR43107:SF15">
    <property type="entry name" value="FATTY ACID TRANSPORT PROTEIN 3, ISOFORM A"/>
    <property type="match status" value="1"/>
</dbReference>
<organism evidence="6">
    <name type="scientific">marine sediment metagenome</name>
    <dbReference type="NCBI Taxonomy" id="412755"/>
    <lineage>
        <taxon>unclassified sequences</taxon>
        <taxon>metagenomes</taxon>
        <taxon>ecological metagenomes</taxon>
    </lineage>
</organism>
<dbReference type="GO" id="GO:0044539">
    <property type="term" value="P:long-chain fatty acid import into cell"/>
    <property type="evidence" value="ECO:0007669"/>
    <property type="project" value="TreeGrafter"/>
</dbReference>
<evidence type="ECO:0000256" key="2">
    <source>
        <dbReference type="ARBA" id="ARBA00022598"/>
    </source>
</evidence>
<proteinExistence type="inferred from homology"/>
<dbReference type="GO" id="GO:0005524">
    <property type="term" value="F:ATP binding"/>
    <property type="evidence" value="ECO:0007669"/>
    <property type="project" value="UniProtKB-KW"/>
</dbReference>
<evidence type="ECO:0000256" key="4">
    <source>
        <dbReference type="ARBA" id="ARBA00022840"/>
    </source>
</evidence>
<evidence type="ECO:0000259" key="5">
    <source>
        <dbReference type="Pfam" id="PF00501"/>
    </source>
</evidence>